<evidence type="ECO:0000256" key="1">
    <source>
        <dbReference type="ARBA" id="ARBA00022801"/>
    </source>
</evidence>
<evidence type="ECO:0000313" key="4">
    <source>
        <dbReference type="EMBL" id="TWH82451.1"/>
    </source>
</evidence>
<comment type="caution">
    <text evidence="4">The sequence shown here is derived from an EMBL/GenBank/DDBJ whole genome shotgun (WGS) entry which is preliminary data.</text>
</comment>
<accession>A0A562JH76</accession>
<reference evidence="4 5" key="1">
    <citation type="submission" date="2019-07" db="EMBL/GenBank/DDBJ databases">
        <title>Genomic Encyclopedia of Type Strains, Phase I: the one thousand microbial genomes (KMG-I) project.</title>
        <authorList>
            <person name="Kyrpides N."/>
        </authorList>
    </citation>
    <scope>NUCLEOTIDE SEQUENCE [LARGE SCALE GENOMIC DNA]</scope>
    <source>
        <strain evidence="4 5">DSM 13558</strain>
    </source>
</reference>
<dbReference type="AlphaFoldDB" id="A0A562JH76"/>
<dbReference type="SUPFAM" id="SSF51445">
    <property type="entry name" value="(Trans)glycosidases"/>
    <property type="match status" value="1"/>
</dbReference>
<dbReference type="InterPro" id="IPR001223">
    <property type="entry name" value="Glyco_hydro18_cat"/>
</dbReference>
<evidence type="ECO:0000259" key="3">
    <source>
        <dbReference type="PROSITE" id="PS51910"/>
    </source>
</evidence>
<dbReference type="CDD" id="cd02874">
    <property type="entry name" value="GH18_CFLE_spore_hydrolase"/>
    <property type="match status" value="1"/>
</dbReference>
<keyword evidence="1" id="KW-0378">Hydrolase</keyword>
<dbReference type="GO" id="GO:0016798">
    <property type="term" value="F:hydrolase activity, acting on glycosyl bonds"/>
    <property type="evidence" value="ECO:0007669"/>
    <property type="project" value="UniProtKB-KW"/>
</dbReference>
<organism evidence="4 5">
    <name type="scientific">Sedimentibacter saalensis</name>
    <dbReference type="NCBI Taxonomy" id="130788"/>
    <lineage>
        <taxon>Bacteria</taxon>
        <taxon>Bacillati</taxon>
        <taxon>Bacillota</taxon>
        <taxon>Tissierellia</taxon>
        <taxon>Sedimentibacter</taxon>
    </lineage>
</organism>
<dbReference type="PANTHER" id="PTHR46066">
    <property type="entry name" value="CHITINASE DOMAIN-CONTAINING PROTEIN 1 FAMILY MEMBER"/>
    <property type="match status" value="1"/>
</dbReference>
<dbReference type="GO" id="GO:0070492">
    <property type="term" value="F:oligosaccharide binding"/>
    <property type="evidence" value="ECO:0007669"/>
    <property type="project" value="TreeGrafter"/>
</dbReference>
<dbReference type="EMBL" id="VLKH01000002">
    <property type="protein sequence ID" value="TWH82451.1"/>
    <property type="molecule type" value="Genomic_DNA"/>
</dbReference>
<keyword evidence="5" id="KW-1185">Reference proteome</keyword>
<sequence length="333" mass="37860">MYNIRASQYGPIIVNGYAYPFINQSVFQQWTNNMTYVSSFSYGFNRNGDLIPLFDESLIQTAYRNRVAPIMTLTPLDEAGNFSNELASYVLNNEVSRNRLINNIFNTVIRKDYYGVDFDFEFLFADDADEYVELVRQMQQRLNPIGAVTLVALAPKTYTEQPGLLYEGHDYRGLGEAADLSLLMTYEWGYTYGPPMAVAPINNVRQVLEYGITQIPPNKILMGIPNYGYDWTLPFVQGQSVAENLSNPEAVARAASVGAQIQFDETAQTPFYEYTDSQGRQHVVWFEDERSLRAKLELVNEYGLAGVSFWTVMNPFPAATKLLNEMYDVVKVI</sequence>
<dbReference type="GO" id="GO:0008061">
    <property type="term" value="F:chitin binding"/>
    <property type="evidence" value="ECO:0007669"/>
    <property type="project" value="InterPro"/>
</dbReference>
<feature type="domain" description="GH18" evidence="3">
    <location>
        <begin position="1"/>
        <end position="333"/>
    </location>
</feature>
<gene>
    <name evidence="4" type="ORF">LY60_00750</name>
</gene>
<dbReference type="SMART" id="SM00636">
    <property type="entry name" value="Glyco_18"/>
    <property type="match status" value="1"/>
</dbReference>
<dbReference type="GO" id="GO:0012505">
    <property type="term" value="C:endomembrane system"/>
    <property type="evidence" value="ECO:0007669"/>
    <property type="project" value="TreeGrafter"/>
</dbReference>
<dbReference type="InterPro" id="IPR029070">
    <property type="entry name" value="Chitinase_insertion_sf"/>
</dbReference>
<proteinExistence type="predicted"/>
<dbReference type="InterPro" id="IPR011583">
    <property type="entry name" value="Chitinase_II/V-like_cat"/>
</dbReference>
<dbReference type="Gene3D" id="3.20.20.80">
    <property type="entry name" value="Glycosidases"/>
    <property type="match status" value="1"/>
</dbReference>
<name>A0A562JH76_9FIRM</name>
<dbReference type="RefSeq" id="WP_145080150.1">
    <property type="nucleotide sequence ID" value="NZ_VLKH01000002.1"/>
</dbReference>
<evidence type="ECO:0000256" key="2">
    <source>
        <dbReference type="ARBA" id="ARBA00023295"/>
    </source>
</evidence>
<dbReference type="GO" id="GO:0005975">
    <property type="term" value="P:carbohydrate metabolic process"/>
    <property type="evidence" value="ECO:0007669"/>
    <property type="project" value="InterPro"/>
</dbReference>
<keyword evidence="2" id="KW-0326">Glycosidase</keyword>
<dbReference type="InterPro" id="IPR041704">
    <property type="entry name" value="CFLE_GH18"/>
</dbReference>
<dbReference type="InterPro" id="IPR017853">
    <property type="entry name" value="GH"/>
</dbReference>
<evidence type="ECO:0000313" key="5">
    <source>
        <dbReference type="Proteomes" id="UP000315343"/>
    </source>
</evidence>
<dbReference type="OrthoDB" id="9769314at2"/>
<protein>
    <submittedName>
        <fullName evidence="4">Spore germination protein</fullName>
    </submittedName>
</protein>
<dbReference type="PROSITE" id="PS51910">
    <property type="entry name" value="GH18_2"/>
    <property type="match status" value="1"/>
</dbReference>
<dbReference type="Gene3D" id="3.10.50.10">
    <property type="match status" value="1"/>
</dbReference>
<dbReference type="Proteomes" id="UP000315343">
    <property type="component" value="Unassembled WGS sequence"/>
</dbReference>
<dbReference type="Pfam" id="PF00704">
    <property type="entry name" value="Glyco_hydro_18"/>
    <property type="match status" value="1"/>
</dbReference>
<dbReference type="PANTHER" id="PTHR46066:SF2">
    <property type="entry name" value="CHITINASE DOMAIN-CONTAINING PROTEIN 1"/>
    <property type="match status" value="1"/>
</dbReference>